<reference evidence="5 6" key="1">
    <citation type="submission" date="2018-02" db="EMBL/GenBank/DDBJ databases">
        <title>Genomic Encyclopedia of Archaeal and Bacterial Type Strains, Phase II (KMG-II): from individual species to whole genera.</title>
        <authorList>
            <person name="Goeker M."/>
        </authorList>
    </citation>
    <scope>NUCLEOTIDE SEQUENCE [LARGE SCALE GENOMIC DNA]</scope>
    <source>
        <strain evidence="5 6">DSM 3808</strain>
    </source>
</reference>
<dbReference type="EMBL" id="PTJA01000004">
    <property type="protein sequence ID" value="PPK81391.1"/>
    <property type="molecule type" value="Genomic_DNA"/>
</dbReference>
<dbReference type="SUPFAM" id="SSF46565">
    <property type="entry name" value="Chaperone J-domain"/>
    <property type="match status" value="1"/>
</dbReference>
<sequence length="146" mass="16588">MKDLYSVLGVSQSASEDEIKKAYRKLSKKYHPDANPGNKEAEEQFIEVSEAYATLEDQEKRKAYDKTLEKDVQGEKAGKANKASRGNTASPADINFSNMEEQFAQFFGFNPKNGKVDEDKMNSNKKKRTNPLDATDMFERYMGIKK</sequence>
<feature type="compositionally biased region" description="Polar residues" evidence="3">
    <location>
        <begin position="84"/>
        <end position="95"/>
    </location>
</feature>
<dbReference type="PRINTS" id="PR00625">
    <property type="entry name" value="JDOMAIN"/>
</dbReference>
<dbReference type="InterPro" id="IPR051938">
    <property type="entry name" value="Apopto_cytoskel_mod"/>
</dbReference>
<evidence type="ECO:0000256" key="3">
    <source>
        <dbReference type="SAM" id="MobiDB-lite"/>
    </source>
</evidence>
<dbReference type="PANTHER" id="PTHR44145">
    <property type="entry name" value="DNAJ HOMOLOG SUBFAMILY A MEMBER 3, MITOCHONDRIAL"/>
    <property type="match status" value="1"/>
</dbReference>
<name>A0A2S6HU82_9FIRM</name>
<feature type="domain" description="J" evidence="4">
    <location>
        <begin position="3"/>
        <end position="68"/>
    </location>
</feature>
<dbReference type="AlphaFoldDB" id="A0A2S6HU82"/>
<dbReference type="Gene3D" id="1.10.287.110">
    <property type="entry name" value="DnaJ domain"/>
    <property type="match status" value="1"/>
</dbReference>
<dbReference type="SMART" id="SM00271">
    <property type="entry name" value="DnaJ"/>
    <property type="match status" value="1"/>
</dbReference>
<dbReference type="Pfam" id="PF00226">
    <property type="entry name" value="DnaJ"/>
    <property type="match status" value="1"/>
</dbReference>
<feature type="compositionally biased region" description="Basic and acidic residues" evidence="3">
    <location>
        <begin position="57"/>
        <end position="78"/>
    </location>
</feature>
<keyword evidence="2" id="KW-0143">Chaperone</keyword>
<keyword evidence="6" id="KW-1185">Reference proteome</keyword>
<dbReference type="PANTHER" id="PTHR44145:SF3">
    <property type="entry name" value="DNAJ HOMOLOG SUBFAMILY A MEMBER 3, MITOCHONDRIAL"/>
    <property type="match status" value="1"/>
</dbReference>
<feature type="region of interest" description="Disordered" evidence="3">
    <location>
        <begin position="57"/>
        <end position="95"/>
    </location>
</feature>
<dbReference type="PROSITE" id="PS50076">
    <property type="entry name" value="DNAJ_2"/>
    <property type="match status" value="1"/>
</dbReference>
<dbReference type="PROSITE" id="PS00636">
    <property type="entry name" value="DNAJ_1"/>
    <property type="match status" value="1"/>
</dbReference>
<dbReference type="Proteomes" id="UP000237749">
    <property type="component" value="Unassembled WGS sequence"/>
</dbReference>
<dbReference type="InterPro" id="IPR036869">
    <property type="entry name" value="J_dom_sf"/>
</dbReference>
<evidence type="ECO:0000313" key="6">
    <source>
        <dbReference type="Proteomes" id="UP000237749"/>
    </source>
</evidence>
<evidence type="ECO:0000256" key="1">
    <source>
        <dbReference type="ARBA" id="ARBA00022705"/>
    </source>
</evidence>
<dbReference type="GO" id="GO:0006260">
    <property type="term" value="P:DNA replication"/>
    <property type="evidence" value="ECO:0007669"/>
    <property type="project" value="UniProtKB-KW"/>
</dbReference>
<proteinExistence type="predicted"/>
<evidence type="ECO:0000259" key="4">
    <source>
        <dbReference type="PROSITE" id="PS50076"/>
    </source>
</evidence>
<gene>
    <name evidence="5" type="ORF">BXY41_104193</name>
</gene>
<dbReference type="RefSeq" id="WP_104436485.1">
    <property type="nucleotide sequence ID" value="NZ_PTJA01000004.1"/>
</dbReference>
<evidence type="ECO:0000256" key="2">
    <source>
        <dbReference type="ARBA" id="ARBA00023186"/>
    </source>
</evidence>
<accession>A0A2S6HU82</accession>
<dbReference type="InterPro" id="IPR001623">
    <property type="entry name" value="DnaJ_domain"/>
</dbReference>
<comment type="caution">
    <text evidence="5">The sequence shown here is derived from an EMBL/GenBank/DDBJ whole genome shotgun (WGS) entry which is preliminary data.</text>
</comment>
<evidence type="ECO:0000313" key="5">
    <source>
        <dbReference type="EMBL" id="PPK81391.1"/>
    </source>
</evidence>
<organism evidence="5 6">
    <name type="scientific">Lacrimispora xylanisolvens</name>
    <dbReference type="NCBI Taxonomy" id="384636"/>
    <lineage>
        <taxon>Bacteria</taxon>
        <taxon>Bacillati</taxon>
        <taxon>Bacillota</taxon>
        <taxon>Clostridia</taxon>
        <taxon>Lachnospirales</taxon>
        <taxon>Lachnospiraceae</taxon>
        <taxon>Lacrimispora</taxon>
    </lineage>
</organism>
<keyword evidence="1" id="KW-0235">DNA replication</keyword>
<protein>
    <submittedName>
        <fullName evidence="5">DnaJ-like protein</fullName>
    </submittedName>
</protein>
<dbReference type="CDD" id="cd06257">
    <property type="entry name" value="DnaJ"/>
    <property type="match status" value="1"/>
</dbReference>
<dbReference type="OrthoDB" id="9779889at2"/>
<dbReference type="InterPro" id="IPR018253">
    <property type="entry name" value="DnaJ_domain_CS"/>
</dbReference>
<feature type="region of interest" description="Disordered" evidence="3">
    <location>
        <begin position="109"/>
        <end position="146"/>
    </location>
</feature>